<evidence type="ECO:0000256" key="1">
    <source>
        <dbReference type="SAM" id="MobiDB-lite"/>
    </source>
</evidence>
<gene>
    <name evidence="2" type="ORF">SAMN05216279_10268</name>
</gene>
<dbReference type="AlphaFoldDB" id="A0A1G5MIL3"/>
<comment type="caution">
    <text evidence="2">The sequence shown here is derived from an EMBL/GenBank/DDBJ whole genome shotgun (WGS) entry which is preliminary data.</text>
</comment>
<protein>
    <submittedName>
        <fullName evidence="2">Uncharacterized protein</fullName>
    </submittedName>
</protein>
<dbReference type="Proteomes" id="UP000183046">
    <property type="component" value="Unassembled WGS sequence"/>
</dbReference>
<feature type="region of interest" description="Disordered" evidence="1">
    <location>
        <begin position="36"/>
        <end position="58"/>
    </location>
</feature>
<sequence length="58" mass="6911">MSPFARIRQALSLAQPAPRWMEREDFLRMSRQLREQKGRPLTVRTQDRSQDDWLSVPA</sequence>
<evidence type="ECO:0000313" key="3">
    <source>
        <dbReference type="Proteomes" id="UP000183046"/>
    </source>
</evidence>
<organism evidence="2 3">
    <name type="scientific">Pseudomonas oryzihabitans</name>
    <dbReference type="NCBI Taxonomy" id="47885"/>
    <lineage>
        <taxon>Bacteria</taxon>
        <taxon>Pseudomonadati</taxon>
        <taxon>Pseudomonadota</taxon>
        <taxon>Gammaproteobacteria</taxon>
        <taxon>Pseudomonadales</taxon>
        <taxon>Pseudomonadaceae</taxon>
        <taxon>Pseudomonas</taxon>
    </lineage>
</organism>
<accession>A0A1G5MIL3</accession>
<name>A0A1G5MIL3_9PSED</name>
<dbReference type="RefSeq" id="WP_007160219.1">
    <property type="nucleotide sequence ID" value="NZ_CP044074.1"/>
</dbReference>
<reference evidence="3" key="1">
    <citation type="submission" date="2016-10" db="EMBL/GenBank/DDBJ databases">
        <authorList>
            <person name="de Groot N.N."/>
        </authorList>
    </citation>
    <scope>NUCLEOTIDE SEQUENCE [LARGE SCALE GENOMIC DNA]</scope>
    <source>
        <strain evidence="3">DSM 15758</strain>
    </source>
</reference>
<proteinExistence type="predicted"/>
<evidence type="ECO:0000313" key="2">
    <source>
        <dbReference type="EMBL" id="SCZ24481.1"/>
    </source>
</evidence>
<dbReference type="EMBL" id="FMWB01000002">
    <property type="protein sequence ID" value="SCZ24481.1"/>
    <property type="molecule type" value="Genomic_DNA"/>
</dbReference>